<accession>A0A4D5RVR1</accession>
<keyword evidence="1" id="KW-0812">Transmembrane</keyword>
<reference evidence="2" key="1">
    <citation type="submission" date="2019-04" db="EMBL/GenBank/DDBJ databases">
        <title>An insight into the mialome of Ixodes scapularis.</title>
        <authorList>
            <person name="Ribeiro J.M."/>
            <person name="Mather T.N."/>
            <person name="Karim S."/>
        </authorList>
    </citation>
    <scope>NUCLEOTIDE SEQUENCE</scope>
</reference>
<name>A0A4D5RVR1_IXOSC</name>
<sequence length="74" mass="7739">MLAAAAAALAAATGEAARLFCPRGCPTVALSVLIMLFLTPAVEVGVLSFWARQSVARVVSLARQGADIYYTRGR</sequence>
<keyword evidence="1" id="KW-1133">Transmembrane helix</keyword>
<keyword evidence="1" id="KW-0472">Membrane</keyword>
<dbReference type="EMBL" id="GHJT01007377">
    <property type="protein sequence ID" value="MOY41348.1"/>
    <property type="molecule type" value="Transcribed_RNA"/>
</dbReference>
<evidence type="ECO:0000313" key="2">
    <source>
        <dbReference type="EMBL" id="MOY41348.1"/>
    </source>
</evidence>
<feature type="transmembrane region" description="Helical" evidence="1">
    <location>
        <begin position="28"/>
        <end position="51"/>
    </location>
</feature>
<protein>
    <submittedName>
        <fullName evidence="2">Uncharacterized protein</fullName>
    </submittedName>
</protein>
<organism evidence="2">
    <name type="scientific">Ixodes scapularis</name>
    <name type="common">Black-legged tick</name>
    <name type="synonym">Deer tick</name>
    <dbReference type="NCBI Taxonomy" id="6945"/>
    <lineage>
        <taxon>Eukaryota</taxon>
        <taxon>Metazoa</taxon>
        <taxon>Ecdysozoa</taxon>
        <taxon>Arthropoda</taxon>
        <taxon>Chelicerata</taxon>
        <taxon>Arachnida</taxon>
        <taxon>Acari</taxon>
        <taxon>Parasitiformes</taxon>
        <taxon>Ixodida</taxon>
        <taxon>Ixodoidea</taxon>
        <taxon>Ixodidae</taxon>
        <taxon>Ixodinae</taxon>
        <taxon>Ixodes</taxon>
    </lineage>
</organism>
<dbReference type="AlphaFoldDB" id="A0A4D5RVR1"/>
<proteinExistence type="predicted"/>
<evidence type="ECO:0000256" key="1">
    <source>
        <dbReference type="SAM" id="Phobius"/>
    </source>
</evidence>